<dbReference type="EMBL" id="LR746496">
    <property type="protein sequence ID" value="CAA7600493.1"/>
    <property type="molecule type" value="Genomic_DNA"/>
</dbReference>
<dbReference type="RefSeq" id="WP_240984158.1">
    <property type="nucleotide sequence ID" value="NZ_CDGJ01000032.1"/>
</dbReference>
<protein>
    <submittedName>
        <fullName evidence="1">Uncharacterized protein</fullName>
    </submittedName>
</protein>
<dbReference type="KEGG" id="aacx:DEACI_1146"/>
<dbReference type="Proteomes" id="UP001071230">
    <property type="component" value="Unassembled WGS sequence"/>
</dbReference>
<dbReference type="EMBL" id="CDGJ01000032">
    <property type="protein sequence ID" value="CEJ06627.1"/>
    <property type="molecule type" value="Genomic_DNA"/>
</dbReference>
<sequence>MTFTRKVENSDVLAHIIDIPESLRNRKVDILIHPYEDVNTEGGMEQKTKRARGVLEKYKCKDLQDLESSAWAKAMIDKYENS</sequence>
<dbReference type="Proteomes" id="UP000836597">
    <property type="component" value="Chromosome"/>
</dbReference>
<evidence type="ECO:0000313" key="1">
    <source>
        <dbReference type="EMBL" id="CAA7600493.1"/>
    </source>
</evidence>
<evidence type="ECO:0000313" key="3">
    <source>
        <dbReference type="Proteomes" id="UP001071230"/>
    </source>
</evidence>
<organism evidence="1">
    <name type="scientific">Acididesulfobacillus acetoxydans</name>
    <dbReference type="NCBI Taxonomy" id="1561005"/>
    <lineage>
        <taxon>Bacteria</taxon>
        <taxon>Bacillati</taxon>
        <taxon>Bacillota</taxon>
        <taxon>Clostridia</taxon>
        <taxon>Eubacteriales</taxon>
        <taxon>Peptococcaceae</taxon>
        <taxon>Acididesulfobacillus</taxon>
    </lineage>
</organism>
<reference evidence="2" key="1">
    <citation type="submission" date="2014-11" db="EMBL/GenBank/DDBJ databases">
        <authorList>
            <person name="Hornung B.V."/>
        </authorList>
    </citation>
    <scope>NUCLEOTIDE SEQUENCE</scope>
    <source>
        <strain evidence="2">INE</strain>
    </source>
</reference>
<reference evidence="1" key="2">
    <citation type="submission" date="2020-01" db="EMBL/GenBank/DDBJ databases">
        <authorList>
            <person name="Hornung B."/>
        </authorList>
    </citation>
    <scope>NUCLEOTIDE SEQUENCE</scope>
    <source>
        <strain evidence="1">PacBioINE</strain>
    </source>
</reference>
<gene>
    <name evidence="2" type="ORF">DEACI_1076</name>
    <name evidence="1" type="ORF">DEACI_1146</name>
</gene>
<keyword evidence="3" id="KW-1185">Reference proteome</keyword>
<evidence type="ECO:0000313" key="2">
    <source>
        <dbReference type="EMBL" id="CEJ06627.1"/>
    </source>
</evidence>
<dbReference type="AlphaFoldDB" id="A0A8S0VW65"/>
<proteinExistence type="predicted"/>
<name>A0A8S0VW65_9FIRM</name>
<accession>A0A8S0VW65</accession>